<dbReference type="Pfam" id="PF05287">
    <property type="entry name" value="PMG"/>
    <property type="match status" value="1"/>
</dbReference>
<dbReference type="InterPro" id="IPR007951">
    <property type="entry name" value="KRTAP_PMG"/>
</dbReference>
<dbReference type="STRING" id="391180.A0A2Y9KD00"/>
<dbReference type="PANTHER" id="PTHR23260">
    <property type="entry name" value="KERATIN ASSOCIATED PROTEIN 3-3-RELATED"/>
    <property type="match status" value="1"/>
</dbReference>
<dbReference type="KEGG" id="elk:111155655"/>
<dbReference type="OrthoDB" id="9809529at2759"/>
<evidence type="ECO:0000313" key="6">
    <source>
        <dbReference type="Proteomes" id="UP000248482"/>
    </source>
</evidence>
<gene>
    <name evidence="7" type="primary">LOC111155655</name>
</gene>
<reference evidence="7" key="1">
    <citation type="submission" date="2025-08" db="UniProtKB">
        <authorList>
            <consortium name="RefSeq"/>
        </authorList>
    </citation>
    <scope>IDENTIFICATION</scope>
    <source>
        <tissue evidence="7">Blood</tissue>
    </source>
</reference>
<evidence type="ECO:0000256" key="4">
    <source>
        <dbReference type="ARBA" id="ARBA00034495"/>
    </source>
</evidence>
<dbReference type="GO" id="GO:0005198">
    <property type="term" value="F:structural molecule activity"/>
    <property type="evidence" value="ECO:0007669"/>
    <property type="project" value="InterPro"/>
</dbReference>
<evidence type="ECO:0000256" key="5">
    <source>
        <dbReference type="RuleBase" id="RU369044"/>
    </source>
</evidence>
<keyword evidence="6" id="KW-1185">Reference proteome</keyword>
<evidence type="ECO:0000256" key="2">
    <source>
        <dbReference type="ARBA" id="ARBA00022737"/>
    </source>
</evidence>
<organism evidence="6 7">
    <name type="scientific">Enhydra lutris kenyoni</name>
    <name type="common">northern sea otter</name>
    <dbReference type="NCBI Taxonomy" id="391180"/>
    <lineage>
        <taxon>Eukaryota</taxon>
        <taxon>Metazoa</taxon>
        <taxon>Chordata</taxon>
        <taxon>Craniata</taxon>
        <taxon>Vertebrata</taxon>
        <taxon>Euteleostomi</taxon>
        <taxon>Mammalia</taxon>
        <taxon>Eutheria</taxon>
        <taxon>Laurasiatheria</taxon>
        <taxon>Carnivora</taxon>
        <taxon>Caniformia</taxon>
        <taxon>Musteloidea</taxon>
        <taxon>Mustelidae</taxon>
        <taxon>Lutrinae</taxon>
        <taxon>Enhydra</taxon>
    </lineage>
</organism>
<dbReference type="InterPro" id="IPR007659">
    <property type="entry name" value="Keratin_matx"/>
</dbReference>
<keyword evidence="2" id="KW-0677">Repeat</keyword>
<dbReference type="Proteomes" id="UP000248482">
    <property type="component" value="Unplaced"/>
</dbReference>
<dbReference type="AlphaFoldDB" id="A0A2Y9KD00"/>
<dbReference type="GO" id="GO:0045095">
    <property type="term" value="C:keratin filament"/>
    <property type="evidence" value="ECO:0007669"/>
    <property type="project" value="UniProtKB-UniRule"/>
</dbReference>
<comment type="subunit">
    <text evidence="1 5">Interacts with hair keratins.</text>
</comment>
<sequence>MVPLSLTPLGEERDMWDWGSQQQAAFKKAKLLMKQSEDLGVSQTGLPFKLEVSVTRKVYGSDLDKVLFAAYLKSLLDSTMTSNICSSGNYGSPSLGSHCRVPVTSSTTFYTAGMNCGDSLCFPSQNRTWLLDNFLKTCGKPSSYRKSSCGSTTYEISCYPSTTYYASRPCRGISFFPISYHSRSCQPPMYYRAQNYLSSRFHPQNHLSYGCQSQNFIFCGYRPLNCVSRACHPLRYLSYDFQPIGYVFSSFRPLNYVSNRFQPVHYIYNSFHPACSFGTWQSPFIRRSY</sequence>
<dbReference type="PANTHER" id="PTHR23260:SF7">
    <property type="entry name" value="KERATIN-ASSOCIATED PROTEIN 26-1"/>
    <property type="match status" value="1"/>
</dbReference>
<dbReference type="GeneID" id="111155655"/>
<evidence type="ECO:0000313" key="7">
    <source>
        <dbReference type="RefSeq" id="XP_022371657.1"/>
    </source>
</evidence>
<dbReference type="RefSeq" id="XP_022371657.1">
    <property type="nucleotide sequence ID" value="XM_022515949.1"/>
</dbReference>
<comment type="function">
    <text evidence="5">In the hair cortex, hair keratin intermediate filaments are embedded in an interfilamentous matrix, consisting of hair keratin-associated proteins (KRTAP), which are essential for the formation of a rigid and resistant hair shaft through their extensive disulfide bond cross-linking with abundant cysteine residues of hair keratins. The matrix proteins include the high-sulfur and high-glycine-tyrosine keratins.</text>
</comment>
<name>A0A2Y9KD00_ENHLU</name>
<proteinExistence type="inferred from homology"/>
<keyword evidence="3 5" id="KW-0416">Keratin</keyword>
<evidence type="ECO:0000256" key="3">
    <source>
        <dbReference type="ARBA" id="ARBA00022744"/>
    </source>
</evidence>
<protein>
    <recommendedName>
        <fullName evidence="5">Keratin-associated protein</fullName>
    </recommendedName>
</protein>
<comment type="similarity">
    <text evidence="4 5">Belongs to the PMG family.</text>
</comment>
<accession>A0A2Y9KD00</accession>
<evidence type="ECO:0000256" key="1">
    <source>
        <dbReference type="ARBA" id="ARBA00011662"/>
    </source>
</evidence>
<dbReference type="GO" id="GO:0005829">
    <property type="term" value="C:cytosol"/>
    <property type="evidence" value="ECO:0007669"/>
    <property type="project" value="UniProtKB-ARBA"/>
</dbReference>